<keyword evidence="2" id="KW-0472">Membrane</keyword>
<keyword evidence="2" id="KW-1133">Transmembrane helix</keyword>
<feature type="transmembrane region" description="Helical" evidence="2">
    <location>
        <begin position="205"/>
        <end position="225"/>
    </location>
</feature>
<accession>D3AXU3</accession>
<feature type="transmembrane region" description="Helical" evidence="2">
    <location>
        <begin position="109"/>
        <end position="130"/>
    </location>
</feature>
<feature type="transmembrane region" description="Helical" evidence="2">
    <location>
        <begin position="151"/>
        <end position="172"/>
    </location>
</feature>
<feature type="transmembrane region" description="Helical" evidence="2">
    <location>
        <begin position="900"/>
        <end position="922"/>
    </location>
</feature>
<feature type="transmembrane region" description="Helical" evidence="2">
    <location>
        <begin position="295"/>
        <end position="316"/>
    </location>
</feature>
<evidence type="ECO:0000256" key="2">
    <source>
        <dbReference type="SAM" id="Phobius"/>
    </source>
</evidence>
<organism evidence="3 4">
    <name type="scientific">Heterostelium pallidum (strain ATCC 26659 / Pp 5 / PN500)</name>
    <name type="common">Cellular slime mold</name>
    <name type="synonym">Polysphondylium pallidum</name>
    <dbReference type="NCBI Taxonomy" id="670386"/>
    <lineage>
        <taxon>Eukaryota</taxon>
        <taxon>Amoebozoa</taxon>
        <taxon>Evosea</taxon>
        <taxon>Eumycetozoa</taxon>
        <taxon>Dictyostelia</taxon>
        <taxon>Acytosteliales</taxon>
        <taxon>Acytosteliaceae</taxon>
        <taxon>Heterostelium</taxon>
    </lineage>
</organism>
<dbReference type="AlphaFoldDB" id="D3AXU3"/>
<dbReference type="FunCoup" id="D3AXU3">
    <property type="interactions" value="805"/>
</dbReference>
<feature type="transmembrane region" description="Helical" evidence="2">
    <location>
        <begin position="765"/>
        <end position="784"/>
    </location>
</feature>
<dbReference type="GeneID" id="31356530"/>
<feature type="transmembrane region" description="Helical" evidence="2">
    <location>
        <begin position="832"/>
        <end position="854"/>
    </location>
</feature>
<feature type="transmembrane region" description="Helical" evidence="2">
    <location>
        <begin position="866"/>
        <end position="888"/>
    </location>
</feature>
<feature type="transmembrane region" description="Helical" evidence="2">
    <location>
        <begin position="928"/>
        <end position="947"/>
    </location>
</feature>
<sequence length="1081" mass="125450">MLAVNAVGFFFTTYKFPSIKIKFGDYFKQVGQAFADLGALFALILSIGTVVRIPFLLYSTFSDSQQPTGRYSKQDTVLVYAYREASAARTWDGSTIKIIRQVLWALLDLLMFVLFTIFIVGTIYRLYITIKKLRAPNIRAGDRRFEVLKQIWYIFVDIVMVLFMLFLIPTVYRLPRIYRKLKSPTNNKSYRYIIWVQWLKLMRDIPYGAMAALVTILVWRAPFMIRDCNAATKNHQRRRCILHHFGWLFVDLIDTPFILCSFIILGTGWRAYFFVRGFPTGVSRWVQRRYIMKQFVFLLLDIPTAIAFLILMLTVYRAPTTIRHLKAAKIFSYNEGSNNNSNSNNNTSVNMDTSNANGNADDEDNPAPAATVSSTTNQSWHQIVGKQFFLLIIDIPFPVLLLLTMWRLPILISRLREIDDPARKYAQRRLLILRYLLYVLFDILCIVPTLIIFITLWRIPSFIKVIREYKRGDNEHREVAIVFQNLIIDIPFVILGLFTMIFPWRGIYLVRAVIKDCKTDGESRLMALRYFGIMFIDIISFIFMLVILVTVWRIPTFIKVLKAELKREVRSSKWKETQAVIEASGMTLIFILLDMLGFMQALVILICITRVKLCWQAIMKEKSASKEKFEIHDIRPYLSFYFMESLRDLPHLVFAPIKAVGLVFFPLHLYLSKRTKTPTNSFLNLILIWLHECSISFLDYWEFDKFAVFNIVGALISVPNELGIAMVGINSVYMFLVTLGSPLWNQKRINANWTQLGKAQGPMVILEYITVILQALFFPVFLFMQGILLMLPIIISLGAYNVKNLGFADYWHAFFSNRAFWHDNTKQFSVGIWFAQAFWVLVMIVCWNVTFLVGKKFFPLFSPWKAYYWLLKKVFVGRFWGFYKMLLAKPTYVCYRLRRACFIGEFLMFPLFLIWTCWPIIIPIVTKIYYIFIPSGLLTGFLIFMSYRIIRNNWGEPVIADATPKVALTGVFVDVPEDGGIIFTFEGQKDPNFVIADSALSLVGDEIWKTIENAIGKTKVRAALMFTGYPISLCPQFLKIEEVNQQRSNITFKIAIGTAGSGLLLQKESTHKDSQQYYEAW</sequence>
<feature type="compositionally biased region" description="Low complexity" evidence="1">
    <location>
        <begin position="339"/>
        <end position="359"/>
    </location>
</feature>
<comment type="caution">
    <text evidence="3">The sequence shown here is derived from an EMBL/GenBank/DDBJ whole genome shotgun (WGS) entry which is preliminary data.</text>
</comment>
<dbReference type="RefSeq" id="XP_020437876.1">
    <property type="nucleotide sequence ID" value="XM_020572018.1"/>
</dbReference>
<feature type="region of interest" description="Disordered" evidence="1">
    <location>
        <begin position="339"/>
        <end position="372"/>
    </location>
</feature>
<dbReference type="OMA" id="WRLPILI"/>
<dbReference type="InParanoid" id="D3AXU3"/>
<reference evidence="3 4" key="1">
    <citation type="journal article" date="2011" name="Genome Res.">
        <title>Phylogeny-wide analysis of social amoeba genomes highlights ancient origins for complex intercellular communication.</title>
        <authorList>
            <person name="Heidel A.J."/>
            <person name="Lawal H.M."/>
            <person name="Felder M."/>
            <person name="Schilde C."/>
            <person name="Helps N.R."/>
            <person name="Tunggal B."/>
            <person name="Rivero F."/>
            <person name="John U."/>
            <person name="Schleicher M."/>
            <person name="Eichinger L."/>
            <person name="Platzer M."/>
            <person name="Noegel A.A."/>
            <person name="Schaap P."/>
            <person name="Gloeckner G."/>
        </authorList>
    </citation>
    <scope>NUCLEOTIDE SEQUENCE [LARGE SCALE GENOMIC DNA]</scope>
    <source>
        <strain evidence="4">ATCC 26659 / Pp 5 / PN500</strain>
    </source>
</reference>
<keyword evidence="4" id="KW-1185">Reference proteome</keyword>
<evidence type="ECO:0000313" key="4">
    <source>
        <dbReference type="Proteomes" id="UP000001396"/>
    </source>
</evidence>
<feature type="transmembrane region" description="Helical" evidence="2">
    <location>
        <begin position="588"/>
        <end position="611"/>
    </location>
</feature>
<feature type="transmembrane region" description="Helical" evidence="2">
    <location>
        <begin position="649"/>
        <end position="670"/>
    </location>
</feature>
<feature type="transmembrane region" description="Helical" evidence="2">
    <location>
        <begin position="790"/>
        <end position="811"/>
    </location>
</feature>
<feature type="transmembrane region" description="Helical" evidence="2">
    <location>
        <begin position="432"/>
        <end position="459"/>
    </location>
</feature>
<dbReference type="EMBL" id="ADBJ01000004">
    <property type="protein sequence ID" value="EFA85770.1"/>
    <property type="molecule type" value="Genomic_DNA"/>
</dbReference>
<feature type="transmembrane region" description="Helical" evidence="2">
    <location>
        <begin position="723"/>
        <end position="744"/>
    </location>
</feature>
<proteinExistence type="predicted"/>
<feature type="transmembrane region" description="Helical" evidence="2">
    <location>
        <begin position="479"/>
        <end position="502"/>
    </location>
</feature>
<evidence type="ECO:0000256" key="1">
    <source>
        <dbReference type="SAM" id="MobiDB-lite"/>
    </source>
</evidence>
<feature type="transmembrane region" description="Helical" evidence="2">
    <location>
        <begin position="245"/>
        <end position="275"/>
    </location>
</feature>
<feature type="transmembrane region" description="Helical" evidence="2">
    <location>
        <begin position="530"/>
        <end position="552"/>
    </location>
</feature>
<gene>
    <name evidence="3" type="ORF">PPL_01000</name>
</gene>
<keyword evidence="2" id="KW-0812">Transmembrane</keyword>
<feature type="transmembrane region" description="Helical" evidence="2">
    <location>
        <begin position="388"/>
        <end position="412"/>
    </location>
</feature>
<evidence type="ECO:0000313" key="3">
    <source>
        <dbReference type="EMBL" id="EFA85770.1"/>
    </source>
</evidence>
<protein>
    <submittedName>
        <fullName evidence="3">Polyprotein</fullName>
    </submittedName>
</protein>
<dbReference type="Proteomes" id="UP000001396">
    <property type="component" value="Unassembled WGS sequence"/>
</dbReference>
<feature type="transmembrane region" description="Helical" evidence="2">
    <location>
        <begin position="37"/>
        <end position="58"/>
    </location>
</feature>
<name>D3AXU3_HETP5</name>